<proteinExistence type="predicted"/>
<accession>A0A0C1Z8M7</accession>
<keyword evidence="1" id="KW-1133">Transmembrane helix</keyword>
<dbReference type="PATRIC" id="fig|1229493.5.peg.4733"/>
<organism evidence="2 3">
    <name type="scientific">Vibrio owensii CAIM 1854 = LMG 25443</name>
    <dbReference type="NCBI Taxonomy" id="1229493"/>
    <lineage>
        <taxon>Bacteria</taxon>
        <taxon>Pseudomonadati</taxon>
        <taxon>Pseudomonadota</taxon>
        <taxon>Gammaproteobacteria</taxon>
        <taxon>Vibrionales</taxon>
        <taxon>Vibrionaceae</taxon>
        <taxon>Vibrio</taxon>
    </lineage>
</organism>
<dbReference type="RefSeq" id="WP_020197010.1">
    <property type="nucleotide sequence ID" value="NZ_BAOH01000092.1"/>
</dbReference>
<protein>
    <submittedName>
        <fullName evidence="2">N-terminal cleavage protein</fullName>
    </submittedName>
</protein>
<dbReference type="InterPro" id="IPR012902">
    <property type="entry name" value="N_methyl_site"/>
</dbReference>
<dbReference type="PROSITE" id="PS00409">
    <property type="entry name" value="PROKAR_NTER_METHYL"/>
    <property type="match status" value="1"/>
</dbReference>
<keyword evidence="1" id="KW-0812">Transmembrane</keyword>
<dbReference type="NCBIfam" id="TIGR02532">
    <property type="entry name" value="IV_pilin_GFxxxE"/>
    <property type="match status" value="1"/>
</dbReference>
<feature type="transmembrane region" description="Helical" evidence="1">
    <location>
        <begin position="12"/>
        <end position="31"/>
    </location>
</feature>
<keyword evidence="1" id="KW-0472">Membrane</keyword>
<dbReference type="EMBL" id="JPRD01000056">
    <property type="protein sequence ID" value="KIF49281.1"/>
    <property type="molecule type" value="Genomic_DNA"/>
</dbReference>
<dbReference type="AlphaFoldDB" id="A0A0C1Z8M7"/>
<name>A0A0C1Z8M7_9VIBR</name>
<dbReference type="SUPFAM" id="SSF54523">
    <property type="entry name" value="Pili subunits"/>
    <property type="match status" value="1"/>
</dbReference>
<dbReference type="Pfam" id="PF07963">
    <property type="entry name" value="N_methyl"/>
    <property type="match status" value="1"/>
</dbReference>
<evidence type="ECO:0000313" key="3">
    <source>
        <dbReference type="Proteomes" id="UP000031586"/>
    </source>
</evidence>
<evidence type="ECO:0000256" key="1">
    <source>
        <dbReference type="SAM" id="Phobius"/>
    </source>
</evidence>
<gene>
    <name evidence="2" type="ORF">H735_25795</name>
</gene>
<dbReference type="Gene3D" id="3.30.700.10">
    <property type="entry name" value="Glycoprotein, Type 4 Pilin"/>
    <property type="match status" value="1"/>
</dbReference>
<dbReference type="InterPro" id="IPR045584">
    <property type="entry name" value="Pilin-like"/>
</dbReference>
<evidence type="ECO:0000313" key="2">
    <source>
        <dbReference type="EMBL" id="KIF49281.1"/>
    </source>
</evidence>
<sequence>MRTAKGFTLIELVVVIVILGILAVTAAPRFLNIQGDARAAVIEGVRGAVVNANQIANAKYQLGYGVSIGSTATDNTFLDLNKNGAQDDGEPLMVWGHLDNVSVEEMVNLDGDLVVSDPEAPGKNKLYIGFAQSADALENSQCYFLYTQASGEGSEPSFETVTSGC</sequence>
<dbReference type="Proteomes" id="UP000031586">
    <property type="component" value="Unassembled WGS sequence"/>
</dbReference>
<comment type="caution">
    <text evidence="2">The sequence shown here is derived from an EMBL/GenBank/DDBJ whole genome shotgun (WGS) entry which is preliminary data.</text>
</comment>
<reference evidence="2 3" key="1">
    <citation type="submission" date="2014-07" db="EMBL/GenBank/DDBJ databases">
        <title>Unique and conserved regions in Vibrio harveyi and related species in comparison with the shrimp pathogen Vibrio harveyi CAIM 1792.</title>
        <authorList>
            <person name="Espinoza-Valles I."/>
            <person name="Vora G."/>
            <person name="Leekitcharoenphon P."/>
            <person name="Ussery D."/>
            <person name="Hoj L."/>
            <person name="Gomez-Gil B."/>
        </authorList>
    </citation>
    <scope>NUCLEOTIDE SEQUENCE [LARGE SCALE GENOMIC DNA]</scope>
    <source>
        <strain evidence="3">CAIM 1854 / LMG 25443</strain>
    </source>
</reference>